<dbReference type="SUPFAM" id="SSF56112">
    <property type="entry name" value="Protein kinase-like (PK-like)"/>
    <property type="match status" value="1"/>
</dbReference>
<dbReference type="EMBL" id="JALNTZ010000003">
    <property type="protein sequence ID" value="KAJ3658378.1"/>
    <property type="molecule type" value="Genomic_DNA"/>
</dbReference>
<name>A0AA38II54_9CUCU</name>
<evidence type="ECO:0000313" key="3">
    <source>
        <dbReference type="Proteomes" id="UP001168821"/>
    </source>
</evidence>
<evidence type="ECO:0000313" key="2">
    <source>
        <dbReference type="EMBL" id="KAJ3658378.1"/>
    </source>
</evidence>
<keyword evidence="3" id="KW-1185">Reference proteome</keyword>
<sequence length="396" mass="45582">MNVEKIEKLEDIVPLGENKTIIDHQVKRLTAAGENYGSLMLSVDITVQNAYGTEEIHTVAKMVPPNDFIQEVFNTQTTFKNEIGFYNNIVPALHEFQREQGMDELVDFSPTYYGGRINLTGDSSVVDSDAVLLLENLKTVGYKNFERTLGFDLDTSKLIVADLAHLHAVPLGLKLKKPDVFETEVKKYLAPFNPQRPDSSYQRFFATIDKIDELKLFKKRIQKAFDNSLQQSEAREPFATVVHQDCWVNNIMIKVEKGKSVKNKFVDFQICDYGSPAKDLIYFLFLSVQNNVLEKHYDDLIRYYHQTFTSTLQKLKCDTTRFSFDALLKEINYEAAHSQFIQLMFRTFPIFATKGTVKELSEITPADLIPETAETTDLHKQKLIFIVKQFVKQNWI</sequence>
<gene>
    <name evidence="2" type="ORF">Zmor_010118</name>
</gene>
<dbReference type="InterPro" id="IPR015897">
    <property type="entry name" value="CHK_kinase-like"/>
</dbReference>
<evidence type="ECO:0000259" key="1">
    <source>
        <dbReference type="SMART" id="SM00587"/>
    </source>
</evidence>
<dbReference type="InterPro" id="IPR011009">
    <property type="entry name" value="Kinase-like_dom_sf"/>
</dbReference>
<dbReference type="Pfam" id="PF02958">
    <property type="entry name" value="EcKL"/>
    <property type="match status" value="1"/>
</dbReference>
<proteinExistence type="predicted"/>
<feature type="domain" description="CHK kinase-like" evidence="1">
    <location>
        <begin position="132"/>
        <end position="314"/>
    </location>
</feature>
<comment type="caution">
    <text evidence="2">The sequence shown here is derived from an EMBL/GenBank/DDBJ whole genome shotgun (WGS) entry which is preliminary data.</text>
</comment>
<accession>A0AA38II54</accession>
<organism evidence="2 3">
    <name type="scientific">Zophobas morio</name>
    <dbReference type="NCBI Taxonomy" id="2755281"/>
    <lineage>
        <taxon>Eukaryota</taxon>
        <taxon>Metazoa</taxon>
        <taxon>Ecdysozoa</taxon>
        <taxon>Arthropoda</taxon>
        <taxon>Hexapoda</taxon>
        <taxon>Insecta</taxon>
        <taxon>Pterygota</taxon>
        <taxon>Neoptera</taxon>
        <taxon>Endopterygota</taxon>
        <taxon>Coleoptera</taxon>
        <taxon>Polyphaga</taxon>
        <taxon>Cucujiformia</taxon>
        <taxon>Tenebrionidae</taxon>
        <taxon>Zophobas</taxon>
    </lineage>
</organism>
<dbReference type="AlphaFoldDB" id="A0AA38II54"/>
<dbReference type="InterPro" id="IPR004119">
    <property type="entry name" value="EcKL"/>
</dbReference>
<protein>
    <recommendedName>
        <fullName evidence="1">CHK kinase-like domain-containing protein</fullName>
    </recommendedName>
</protein>
<dbReference type="Gene3D" id="3.90.1200.10">
    <property type="match status" value="1"/>
</dbReference>
<dbReference type="PANTHER" id="PTHR11012:SF55">
    <property type="entry name" value="BHLH DOMAIN-CONTAINING PROTEIN"/>
    <property type="match status" value="1"/>
</dbReference>
<reference evidence="2" key="1">
    <citation type="journal article" date="2023" name="G3 (Bethesda)">
        <title>Whole genome assemblies of Zophobas morio and Tenebrio molitor.</title>
        <authorList>
            <person name="Kaur S."/>
            <person name="Stinson S.A."/>
            <person name="diCenzo G.C."/>
        </authorList>
    </citation>
    <scope>NUCLEOTIDE SEQUENCE</scope>
    <source>
        <strain evidence="2">QUZm001</strain>
    </source>
</reference>
<dbReference type="PANTHER" id="PTHR11012">
    <property type="entry name" value="PROTEIN KINASE-LIKE DOMAIN-CONTAINING"/>
    <property type="match status" value="1"/>
</dbReference>
<dbReference type="Proteomes" id="UP001168821">
    <property type="component" value="Unassembled WGS sequence"/>
</dbReference>
<dbReference type="SMART" id="SM00587">
    <property type="entry name" value="CHK"/>
    <property type="match status" value="1"/>
</dbReference>